<keyword evidence="6 13" id="KW-1133">Transmembrane helix</keyword>
<sequence>MEAENATSVKEFILLGLASQRKIQLLLFVVILLVYLLTVLGNLLIIIVVQTDAQLHIPMYYFLSHLAGIEICYVTSTMPLMFTHLMTGNGVISFALCTIQMYVALTMGSMESFLLSVMAYDRCLAICYPLIYAIAMNKQTQLQFALACWIIAPVLSAVCVISLVCQTYCGPNQINHFICELPMVLKLACDDTRISKLINLAIGALGILVPLSVILTTYGCIIYSVSHMKSNAGWRKAFSTCGSHLIVVILFYGTIISMYIIPKSASSPDHDKQIAVFYVVVTPLLNPIVYTLRNKSIHKAASKMLLWNCDVGQDCKEIKSINPKGNQP</sequence>
<dbReference type="PROSITE" id="PS00237">
    <property type="entry name" value="G_PROTEIN_RECEP_F1_1"/>
    <property type="match status" value="1"/>
</dbReference>
<feature type="domain" description="G-protein coupled receptors family 1 profile" evidence="14">
    <location>
        <begin position="41"/>
        <end position="290"/>
    </location>
</feature>
<comment type="caution">
    <text evidence="15">The sequence shown here is derived from an EMBL/GenBank/DDBJ whole genome shotgun (WGS) entry which is preliminary data.</text>
</comment>
<evidence type="ECO:0000259" key="14">
    <source>
        <dbReference type="PROSITE" id="PS50262"/>
    </source>
</evidence>
<keyword evidence="3 13" id="KW-0716">Sensory transduction</keyword>
<evidence type="ECO:0000256" key="8">
    <source>
        <dbReference type="ARBA" id="ARBA00023136"/>
    </source>
</evidence>
<dbReference type="PRINTS" id="PR00245">
    <property type="entry name" value="OLFACTORYR"/>
</dbReference>
<dbReference type="GO" id="GO:0004930">
    <property type="term" value="F:G protein-coupled receptor activity"/>
    <property type="evidence" value="ECO:0007669"/>
    <property type="project" value="UniProtKB-KW"/>
</dbReference>
<comment type="similarity">
    <text evidence="12">Belongs to the G-protein coupled receptor 1 family.</text>
</comment>
<keyword evidence="10" id="KW-0325">Glycoprotein</keyword>
<dbReference type="GO" id="GO:0005886">
    <property type="term" value="C:plasma membrane"/>
    <property type="evidence" value="ECO:0007669"/>
    <property type="project" value="UniProtKB-SubCell"/>
</dbReference>
<proteinExistence type="inferred from homology"/>
<feature type="transmembrane region" description="Helical" evidence="13">
    <location>
        <begin position="55"/>
        <end position="74"/>
    </location>
</feature>
<dbReference type="PROSITE" id="PS50262">
    <property type="entry name" value="G_PROTEIN_RECEP_F1_2"/>
    <property type="match status" value="1"/>
</dbReference>
<feature type="transmembrane region" description="Helical" evidence="13">
    <location>
        <begin position="113"/>
        <end position="135"/>
    </location>
</feature>
<dbReference type="PANTHER" id="PTHR26453">
    <property type="entry name" value="OLFACTORY RECEPTOR"/>
    <property type="match status" value="1"/>
</dbReference>
<dbReference type="FunFam" id="1.20.1070.10:FF:000010">
    <property type="entry name" value="Olfactory receptor"/>
    <property type="match status" value="1"/>
</dbReference>
<evidence type="ECO:0000256" key="11">
    <source>
        <dbReference type="ARBA" id="ARBA00023224"/>
    </source>
</evidence>
<name>A0AAW1B7R4_CROAD</name>
<gene>
    <name evidence="15" type="ORF">NXF25_021157</name>
</gene>
<evidence type="ECO:0000256" key="7">
    <source>
        <dbReference type="ARBA" id="ARBA00023040"/>
    </source>
</evidence>
<dbReference type="InterPro" id="IPR000276">
    <property type="entry name" value="GPCR_Rhodpsn"/>
</dbReference>
<accession>A0AAW1B7R4</accession>
<keyword evidence="8 13" id="KW-0472">Membrane</keyword>
<dbReference type="GO" id="GO:0004984">
    <property type="term" value="F:olfactory receptor activity"/>
    <property type="evidence" value="ECO:0007669"/>
    <property type="project" value="InterPro"/>
</dbReference>
<keyword evidence="7 12" id="KW-0297">G-protein coupled receptor</keyword>
<feature type="transmembrane region" description="Helical" evidence="13">
    <location>
        <begin position="273"/>
        <end position="292"/>
    </location>
</feature>
<dbReference type="PRINTS" id="PR00237">
    <property type="entry name" value="GPCRRHODOPSN"/>
</dbReference>
<keyword evidence="4 12" id="KW-0812">Transmembrane</keyword>
<dbReference type="EMBL" id="JAOTOJ010000008">
    <property type="protein sequence ID" value="KAK9397796.1"/>
    <property type="molecule type" value="Genomic_DNA"/>
</dbReference>
<evidence type="ECO:0000256" key="9">
    <source>
        <dbReference type="ARBA" id="ARBA00023170"/>
    </source>
</evidence>
<dbReference type="Proteomes" id="UP001474421">
    <property type="component" value="Unassembled WGS sequence"/>
</dbReference>
<dbReference type="SUPFAM" id="SSF81321">
    <property type="entry name" value="Family A G protein-coupled receptor-like"/>
    <property type="match status" value="1"/>
</dbReference>
<dbReference type="AlphaFoldDB" id="A0AAW1B7R4"/>
<dbReference type="Pfam" id="PF13853">
    <property type="entry name" value="7tm_4"/>
    <property type="match status" value="1"/>
</dbReference>
<evidence type="ECO:0000256" key="1">
    <source>
        <dbReference type="ARBA" id="ARBA00004651"/>
    </source>
</evidence>
<feature type="transmembrane region" description="Helical" evidence="13">
    <location>
        <begin position="200"/>
        <end position="225"/>
    </location>
</feature>
<evidence type="ECO:0000313" key="16">
    <source>
        <dbReference type="Proteomes" id="UP001474421"/>
    </source>
</evidence>
<keyword evidence="16" id="KW-1185">Reference proteome</keyword>
<evidence type="ECO:0000256" key="5">
    <source>
        <dbReference type="ARBA" id="ARBA00022725"/>
    </source>
</evidence>
<dbReference type="Gene3D" id="1.20.1070.10">
    <property type="entry name" value="Rhodopsin 7-helix transmembrane proteins"/>
    <property type="match status" value="1"/>
</dbReference>
<evidence type="ECO:0000256" key="10">
    <source>
        <dbReference type="ARBA" id="ARBA00023180"/>
    </source>
</evidence>
<evidence type="ECO:0000313" key="15">
    <source>
        <dbReference type="EMBL" id="KAK9397796.1"/>
    </source>
</evidence>
<evidence type="ECO:0000256" key="3">
    <source>
        <dbReference type="ARBA" id="ARBA00022606"/>
    </source>
</evidence>
<dbReference type="InterPro" id="IPR000725">
    <property type="entry name" value="Olfact_rcpt"/>
</dbReference>
<keyword evidence="2 13" id="KW-1003">Cell membrane</keyword>
<evidence type="ECO:0000256" key="6">
    <source>
        <dbReference type="ARBA" id="ARBA00022989"/>
    </source>
</evidence>
<evidence type="ECO:0000256" key="12">
    <source>
        <dbReference type="RuleBase" id="RU000688"/>
    </source>
</evidence>
<feature type="transmembrane region" description="Helical" evidence="13">
    <location>
        <begin position="237"/>
        <end position="261"/>
    </location>
</feature>
<feature type="transmembrane region" description="Helical" evidence="13">
    <location>
        <begin position="25"/>
        <end position="49"/>
    </location>
</feature>
<dbReference type="InterPro" id="IPR017452">
    <property type="entry name" value="GPCR_Rhodpsn_7TM"/>
</dbReference>
<feature type="transmembrane region" description="Helical" evidence="13">
    <location>
        <begin position="86"/>
        <end position="107"/>
    </location>
</feature>
<organism evidence="15 16">
    <name type="scientific">Crotalus adamanteus</name>
    <name type="common">Eastern diamondback rattlesnake</name>
    <dbReference type="NCBI Taxonomy" id="8729"/>
    <lineage>
        <taxon>Eukaryota</taxon>
        <taxon>Metazoa</taxon>
        <taxon>Chordata</taxon>
        <taxon>Craniata</taxon>
        <taxon>Vertebrata</taxon>
        <taxon>Euteleostomi</taxon>
        <taxon>Lepidosauria</taxon>
        <taxon>Squamata</taxon>
        <taxon>Bifurcata</taxon>
        <taxon>Unidentata</taxon>
        <taxon>Episquamata</taxon>
        <taxon>Toxicofera</taxon>
        <taxon>Serpentes</taxon>
        <taxon>Colubroidea</taxon>
        <taxon>Viperidae</taxon>
        <taxon>Crotalinae</taxon>
        <taxon>Crotalus</taxon>
    </lineage>
</organism>
<evidence type="ECO:0000256" key="13">
    <source>
        <dbReference type="RuleBase" id="RU363047"/>
    </source>
</evidence>
<protein>
    <recommendedName>
        <fullName evidence="13">Olfactory receptor</fullName>
    </recommendedName>
</protein>
<feature type="transmembrane region" description="Helical" evidence="13">
    <location>
        <begin position="142"/>
        <end position="164"/>
    </location>
</feature>
<evidence type="ECO:0000256" key="2">
    <source>
        <dbReference type="ARBA" id="ARBA00022475"/>
    </source>
</evidence>
<keyword evidence="5 13" id="KW-0552">Olfaction</keyword>
<keyword evidence="9 12" id="KW-0675">Receptor</keyword>
<comment type="subcellular location">
    <subcellularLocation>
        <location evidence="1 13">Cell membrane</location>
        <topology evidence="1 13">Multi-pass membrane protein</topology>
    </subcellularLocation>
</comment>
<reference evidence="15 16" key="1">
    <citation type="journal article" date="2024" name="Proc. Natl. Acad. Sci. U.S.A.">
        <title>The genetic regulatory architecture and epigenomic basis for age-related changes in rattlesnake venom.</title>
        <authorList>
            <person name="Hogan M.P."/>
            <person name="Holding M.L."/>
            <person name="Nystrom G.S."/>
            <person name="Colston T.J."/>
            <person name="Bartlett D.A."/>
            <person name="Mason A.J."/>
            <person name="Ellsworth S.A."/>
            <person name="Rautsaw R.M."/>
            <person name="Lawrence K.C."/>
            <person name="Strickland J.L."/>
            <person name="He B."/>
            <person name="Fraser P."/>
            <person name="Margres M.J."/>
            <person name="Gilbert D.M."/>
            <person name="Gibbs H.L."/>
            <person name="Parkinson C.L."/>
            <person name="Rokyta D.R."/>
        </authorList>
    </citation>
    <scope>NUCLEOTIDE SEQUENCE [LARGE SCALE GENOMIC DNA]</scope>
    <source>
        <strain evidence="15">DRR0105</strain>
    </source>
</reference>
<evidence type="ECO:0000256" key="4">
    <source>
        <dbReference type="ARBA" id="ARBA00022692"/>
    </source>
</evidence>
<keyword evidence="11 12" id="KW-0807">Transducer</keyword>